<proteinExistence type="predicted"/>
<dbReference type="AlphaFoldDB" id="A0A0K1NIB4"/>
<evidence type="ECO:0000313" key="4">
    <source>
        <dbReference type="Proteomes" id="UP000682005"/>
    </source>
</evidence>
<name>A0A0K1NIB4_9BACT</name>
<dbReference type="EMBL" id="CP012074">
    <property type="protein sequence ID" value="AKU68608.1"/>
    <property type="molecule type" value="Genomic_DNA"/>
</dbReference>
<dbReference type="Gene3D" id="3.30.2000.30">
    <property type="match status" value="1"/>
</dbReference>
<organism evidence="1 3">
    <name type="scientific">Prevotella fusca JCM 17724</name>
    <dbReference type="NCBI Taxonomy" id="1236517"/>
    <lineage>
        <taxon>Bacteria</taxon>
        <taxon>Pseudomonadati</taxon>
        <taxon>Bacteroidota</taxon>
        <taxon>Bacteroidia</taxon>
        <taxon>Bacteroidales</taxon>
        <taxon>Prevotellaceae</taxon>
        <taxon>Prevotella</taxon>
    </lineage>
</organism>
<dbReference type="Proteomes" id="UP000682005">
    <property type="component" value="Chromosome 1"/>
</dbReference>
<accession>A0A0K1NIB4</accession>
<dbReference type="EMBL" id="CP072370">
    <property type="protein sequence ID" value="QUB87562.1"/>
    <property type="molecule type" value="Genomic_DNA"/>
</dbReference>
<dbReference type="STRING" id="1236517.ADJ77_01810"/>
<gene>
    <name evidence="1" type="ORF">ADJ77_01810</name>
    <name evidence="2" type="ORF">J5A51_08955</name>
</gene>
<keyword evidence="4" id="KW-1185">Reference proteome</keyword>
<evidence type="ECO:0000313" key="3">
    <source>
        <dbReference type="Proteomes" id="UP000060345"/>
    </source>
</evidence>
<sequence>MESLELGRVVKSILLQDEDISRQVGSKVYPLVADKGTSFPFIVYRRDGLTPSTNKDKLVYDTQVRMSFIVASSDYRQGLGICSKVIDVLLASQGRTIGGLEITDLELQDTSEEYREDTFLQLLSITVNIKNK</sequence>
<reference evidence="1 3" key="1">
    <citation type="submission" date="2015-07" db="EMBL/GenBank/DDBJ databases">
        <authorList>
            <person name="Noorani M."/>
        </authorList>
    </citation>
    <scope>NUCLEOTIDE SEQUENCE [LARGE SCALE GENOMIC DNA]</scope>
    <source>
        <strain evidence="1 3">W1435</strain>
    </source>
</reference>
<dbReference type="KEGG" id="pfus:ADJ77_01810"/>
<protein>
    <submittedName>
        <fullName evidence="2">DUF3168 domain-containing protein</fullName>
    </submittedName>
</protein>
<evidence type="ECO:0000313" key="1">
    <source>
        <dbReference type="EMBL" id="AKU68608.1"/>
    </source>
</evidence>
<dbReference type="InterPro" id="IPR053745">
    <property type="entry name" value="Viral_Tail_Comp_sf"/>
</dbReference>
<dbReference type="Proteomes" id="UP000060345">
    <property type="component" value="Chromosome 1"/>
</dbReference>
<reference evidence="2 4" key="2">
    <citation type="submission" date="2021-03" db="EMBL/GenBank/DDBJ databases">
        <title>Human Oral Microbial Genomes.</title>
        <authorList>
            <person name="Johnston C.D."/>
            <person name="Chen T."/>
            <person name="Dewhirst F.E."/>
        </authorList>
    </citation>
    <scope>NUCLEOTIDE SEQUENCE [LARGE SCALE GENOMIC DNA]</scope>
    <source>
        <strain evidence="2 4">W1435</strain>
    </source>
</reference>
<evidence type="ECO:0000313" key="2">
    <source>
        <dbReference type="EMBL" id="QUB87562.1"/>
    </source>
</evidence>
<dbReference type="OrthoDB" id="1047081at2"/>